<organism evidence="15">
    <name type="scientific">Capitella teleta</name>
    <name type="common">Polychaete worm</name>
    <dbReference type="NCBI Taxonomy" id="283909"/>
    <lineage>
        <taxon>Eukaryota</taxon>
        <taxon>Metazoa</taxon>
        <taxon>Spiralia</taxon>
        <taxon>Lophotrochozoa</taxon>
        <taxon>Annelida</taxon>
        <taxon>Polychaeta</taxon>
        <taxon>Sedentaria</taxon>
        <taxon>Scolecida</taxon>
        <taxon>Capitellidae</taxon>
        <taxon>Capitella</taxon>
    </lineage>
</organism>
<dbReference type="GO" id="GO:0008270">
    <property type="term" value="F:zinc ion binding"/>
    <property type="evidence" value="ECO:0007669"/>
    <property type="project" value="UniProtKB-KW"/>
</dbReference>
<dbReference type="EMBL" id="KB308724">
    <property type="protein sequence ID" value="ELT96861.1"/>
    <property type="molecule type" value="Genomic_DNA"/>
</dbReference>
<keyword evidence="9 12" id="KW-0472">Membrane</keyword>
<dbReference type="PANTHER" id="PTHR15067">
    <property type="entry name" value="E3 UBIQUITIN-PROTEIN LIGASE RNF8"/>
    <property type="match status" value="1"/>
</dbReference>
<feature type="transmembrane region" description="Helical" evidence="12">
    <location>
        <begin position="118"/>
        <end position="135"/>
    </location>
</feature>
<reference evidence="16" key="3">
    <citation type="submission" date="2015-06" db="UniProtKB">
        <authorList>
            <consortium name="EnsemblMetazoa"/>
        </authorList>
    </citation>
    <scope>IDENTIFICATION</scope>
</reference>
<dbReference type="GO" id="GO:0016020">
    <property type="term" value="C:membrane"/>
    <property type="evidence" value="ECO:0007669"/>
    <property type="project" value="UniProtKB-SubCell"/>
</dbReference>
<dbReference type="InterPro" id="IPR001841">
    <property type="entry name" value="Znf_RING"/>
</dbReference>
<evidence type="ECO:0000313" key="15">
    <source>
        <dbReference type="EMBL" id="ELT96861.1"/>
    </source>
</evidence>
<keyword evidence="17" id="KW-1185">Reference proteome</keyword>
<dbReference type="EnsemblMetazoa" id="CapteT120796">
    <property type="protein sequence ID" value="CapteP120796"/>
    <property type="gene ID" value="CapteG120796"/>
</dbReference>
<keyword evidence="5" id="KW-0479">Metal-binding</keyword>
<dbReference type="Gene3D" id="1.10.8.10">
    <property type="entry name" value="DNA helicase RuvA subunit, C-terminal domain"/>
    <property type="match status" value="1"/>
</dbReference>
<dbReference type="Gene3D" id="3.30.40.10">
    <property type="entry name" value="Zinc/RING finger domain, C3HC4 (zinc finger)"/>
    <property type="match status" value="1"/>
</dbReference>
<evidence type="ECO:0000256" key="4">
    <source>
        <dbReference type="ARBA" id="ARBA00022692"/>
    </source>
</evidence>
<name>R7TZQ0_CAPTE</name>
<keyword evidence="7" id="KW-0862">Zinc</keyword>
<feature type="transmembrane region" description="Helical" evidence="12">
    <location>
        <begin position="71"/>
        <end position="98"/>
    </location>
</feature>
<reference evidence="15 17" key="2">
    <citation type="journal article" date="2013" name="Nature">
        <title>Insights into bilaterian evolution from three spiralian genomes.</title>
        <authorList>
            <person name="Simakov O."/>
            <person name="Marletaz F."/>
            <person name="Cho S.J."/>
            <person name="Edsinger-Gonzales E."/>
            <person name="Havlak P."/>
            <person name="Hellsten U."/>
            <person name="Kuo D.H."/>
            <person name="Larsson T."/>
            <person name="Lv J."/>
            <person name="Arendt D."/>
            <person name="Savage R."/>
            <person name="Osoegawa K."/>
            <person name="de Jong P."/>
            <person name="Grimwood J."/>
            <person name="Chapman J.A."/>
            <person name="Shapiro H."/>
            <person name="Aerts A."/>
            <person name="Otillar R.P."/>
            <person name="Terry A.Y."/>
            <person name="Boore J.L."/>
            <person name="Grigoriev I.V."/>
            <person name="Lindberg D.R."/>
            <person name="Seaver E.C."/>
            <person name="Weisblat D.A."/>
            <person name="Putnam N.H."/>
            <person name="Rokhsar D.S."/>
        </authorList>
    </citation>
    <scope>NUCLEOTIDE SEQUENCE</scope>
    <source>
        <strain evidence="15 17">I ESC-2004</strain>
    </source>
</reference>
<dbReference type="Pfam" id="PF02845">
    <property type="entry name" value="CUE"/>
    <property type="match status" value="1"/>
</dbReference>
<evidence type="ECO:0000259" key="14">
    <source>
        <dbReference type="PROSITE" id="PS51140"/>
    </source>
</evidence>
<dbReference type="OrthoDB" id="3824970at2759"/>
<sequence>MPVVLIERIPLPSLRTYTSISLALLACALYYAHNTALNPANLVISVPESKSADLPNELSSTQSNNTENVSFLGAASLLIPETLINMAYCCLFLIGKGVQKAVFGELRVSERQHMKDKFWNFVFYKFILVFGVLNVQEIEEVVCWCAWFSVLCLLHLLAELSKDRFEYLSFSPTTPVWSHFKVITLLVLIQVTSVSLLAMCGYIGVYYTGLDTFAFMIAECFLLMIKTLYVLVRYAIHLWDINHNGVWENRSTYIYHTELVFELCALSVDFVHHVHMLIWGNILLSMASLVICMQLRFLSSEFKRRIRRHKNYLRVLQSMEAKFPMATKDDLDSNNDDCAVCWEKMDTARKLPCGHLFHNACLRSWLEQDASCPTCRTSLNDLQPNPSSPEVPPPSRQHTPPPPPSPTTDQVPTAQNIMTNHSFHFDGSRYVSWLPSFSLEVHHPRNVATAASAASHSSLLDNMARQVREVFPNMPLSVILDDLRVTRSLEMTIENIIIGRVSAPPVSVIDQE</sequence>
<evidence type="ECO:0000256" key="5">
    <source>
        <dbReference type="ARBA" id="ARBA00022723"/>
    </source>
</evidence>
<accession>R7TZQ0</accession>
<evidence type="ECO:0000256" key="8">
    <source>
        <dbReference type="ARBA" id="ARBA00022989"/>
    </source>
</evidence>
<dbReference type="SMART" id="SM00546">
    <property type="entry name" value="CUE"/>
    <property type="match status" value="1"/>
</dbReference>
<feature type="domain" description="RING-type" evidence="13">
    <location>
        <begin position="338"/>
        <end position="376"/>
    </location>
</feature>
<keyword evidence="6 10" id="KW-0863">Zinc-finger</keyword>
<dbReference type="GO" id="GO:0005829">
    <property type="term" value="C:cytosol"/>
    <property type="evidence" value="ECO:0007669"/>
    <property type="project" value="TreeGrafter"/>
</dbReference>
<dbReference type="STRING" id="283909.R7TZQ0"/>
<dbReference type="FunFam" id="3.30.40.10:FF:000149">
    <property type="entry name" value="E3 ubiquitin-protein ligase AMFR"/>
    <property type="match status" value="1"/>
</dbReference>
<dbReference type="Proteomes" id="UP000014760">
    <property type="component" value="Unassembled WGS sequence"/>
</dbReference>
<evidence type="ECO:0000256" key="12">
    <source>
        <dbReference type="SAM" id="Phobius"/>
    </source>
</evidence>
<comment type="pathway">
    <text evidence="2">Protein modification; protein ubiquitination.</text>
</comment>
<dbReference type="CDD" id="cd14421">
    <property type="entry name" value="CUE_AMFR"/>
    <property type="match status" value="1"/>
</dbReference>
<dbReference type="GO" id="GO:0070936">
    <property type="term" value="P:protein K48-linked ubiquitination"/>
    <property type="evidence" value="ECO:0007669"/>
    <property type="project" value="TreeGrafter"/>
</dbReference>
<dbReference type="EMBL" id="AMQN01000252">
    <property type="status" value="NOT_ANNOTATED_CDS"/>
    <property type="molecule type" value="Genomic_DNA"/>
</dbReference>
<dbReference type="InterPro" id="IPR013083">
    <property type="entry name" value="Znf_RING/FYVE/PHD"/>
</dbReference>
<feature type="compositionally biased region" description="Pro residues" evidence="11">
    <location>
        <begin position="386"/>
        <end position="406"/>
    </location>
</feature>
<evidence type="ECO:0000313" key="16">
    <source>
        <dbReference type="EnsemblMetazoa" id="CapteP120796"/>
    </source>
</evidence>
<evidence type="ECO:0008006" key="18">
    <source>
        <dbReference type="Google" id="ProtNLM"/>
    </source>
</evidence>
<evidence type="ECO:0000256" key="9">
    <source>
        <dbReference type="ARBA" id="ARBA00023136"/>
    </source>
</evidence>
<dbReference type="GO" id="GO:0043130">
    <property type="term" value="F:ubiquitin binding"/>
    <property type="evidence" value="ECO:0007669"/>
    <property type="project" value="InterPro"/>
</dbReference>
<evidence type="ECO:0000256" key="7">
    <source>
        <dbReference type="ARBA" id="ARBA00022833"/>
    </source>
</evidence>
<feature type="transmembrane region" description="Helical" evidence="12">
    <location>
        <begin position="277"/>
        <end position="298"/>
    </location>
</feature>
<feature type="transmembrane region" description="Helical" evidence="12">
    <location>
        <begin position="12"/>
        <end position="32"/>
    </location>
</feature>
<gene>
    <name evidence="15" type="ORF">CAPTEDRAFT_120796</name>
</gene>
<proteinExistence type="predicted"/>
<dbReference type="Pfam" id="PF13639">
    <property type="entry name" value="zf-RING_2"/>
    <property type="match status" value="1"/>
</dbReference>
<dbReference type="SUPFAM" id="SSF57850">
    <property type="entry name" value="RING/U-box"/>
    <property type="match status" value="1"/>
</dbReference>
<dbReference type="PROSITE" id="PS51140">
    <property type="entry name" value="CUE"/>
    <property type="match status" value="1"/>
</dbReference>
<feature type="transmembrane region" description="Helical" evidence="12">
    <location>
        <begin position="213"/>
        <end position="232"/>
    </location>
</feature>
<keyword evidence="3" id="KW-0808">Transferase</keyword>
<evidence type="ECO:0000259" key="13">
    <source>
        <dbReference type="PROSITE" id="PS50089"/>
    </source>
</evidence>
<dbReference type="GO" id="GO:0000151">
    <property type="term" value="C:ubiquitin ligase complex"/>
    <property type="evidence" value="ECO:0007669"/>
    <property type="project" value="TreeGrafter"/>
</dbReference>
<dbReference type="PANTHER" id="PTHR15067:SF5">
    <property type="entry name" value="E3 UBIQUITIN-PROTEIN LIGASE AMFR"/>
    <property type="match status" value="1"/>
</dbReference>
<dbReference type="GO" id="GO:0006511">
    <property type="term" value="P:ubiquitin-dependent protein catabolic process"/>
    <property type="evidence" value="ECO:0007669"/>
    <property type="project" value="TreeGrafter"/>
</dbReference>
<comment type="subcellular location">
    <subcellularLocation>
        <location evidence="1">Membrane</location>
        <topology evidence="1">Multi-pass membrane protein</topology>
    </subcellularLocation>
</comment>
<dbReference type="PROSITE" id="PS50089">
    <property type="entry name" value="ZF_RING_2"/>
    <property type="match status" value="1"/>
</dbReference>
<keyword evidence="8 12" id="KW-1133">Transmembrane helix</keyword>
<dbReference type="SMART" id="SM00184">
    <property type="entry name" value="RING"/>
    <property type="match status" value="1"/>
</dbReference>
<dbReference type="GO" id="GO:0061630">
    <property type="term" value="F:ubiquitin protein ligase activity"/>
    <property type="evidence" value="ECO:0007669"/>
    <property type="project" value="TreeGrafter"/>
</dbReference>
<evidence type="ECO:0000256" key="11">
    <source>
        <dbReference type="SAM" id="MobiDB-lite"/>
    </source>
</evidence>
<protein>
    <recommendedName>
        <fullName evidence="18">RING-type domain-containing protein</fullName>
    </recommendedName>
</protein>
<keyword evidence="4 12" id="KW-0812">Transmembrane</keyword>
<evidence type="ECO:0000256" key="1">
    <source>
        <dbReference type="ARBA" id="ARBA00004141"/>
    </source>
</evidence>
<evidence type="ECO:0000256" key="3">
    <source>
        <dbReference type="ARBA" id="ARBA00022679"/>
    </source>
</evidence>
<dbReference type="GO" id="GO:0005783">
    <property type="term" value="C:endoplasmic reticulum"/>
    <property type="evidence" value="ECO:0007669"/>
    <property type="project" value="TreeGrafter"/>
</dbReference>
<dbReference type="Pfam" id="PF25563">
    <property type="entry name" value="TPR_SYVN1_N"/>
    <property type="match status" value="1"/>
</dbReference>
<evidence type="ECO:0000313" key="17">
    <source>
        <dbReference type="Proteomes" id="UP000014760"/>
    </source>
</evidence>
<reference evidence="17" key="1">
    <citation type="submission" date="2012-12" db="EMBL/GenBank/DDBJ databases">
        <authorList>
            <person name="Hellsten U."/>
            <person name="Grimwood J."/>
            <person name="Chapman J.A."/>
            <person name="Shapiro H."/>
            <person name="Aerts A."/>
            <person name="Otillar R.P."/>
            <person name="Terry A.Y."/>
            <person name="Boore J.L."/>
            <person name="Simakov O."/>
            <person name="Marletaz F."/>
            <person name="Cho S.-J."/>
            <person name="Edsinger-Gonzales E."/>
            <person name="Havlak P."/>
            <person name="Kuo D.-H."/>
            <person name="Larsson T."/>
            <person name="Lv J."/>
            <person name="Arendt D."/>
            <person name="Savage R."/>
            <person name="Osoegawa K."/>
            <person name="de Jong P."/>
            <person name="Lindberg D.R."/>
            <person name="Seaver E.C."/>
            <person name="Weisblat D.A."/>
            <person name="Putnam N.H."/>
            <person name="Grigoriev I.V."/>
            <person name="Rokhsar D.S."/>
        </authorList>
    </citation>
    <scope>NUCLEOTIDE SEQUENCE</scope>
    <source>
        <strain evidence="17">I ESC-2004</strain>
    </source>
</reference>
<dbReference type="InterPro" id="IPR003892">
    <property type="entry name" value="CUE"/>
</dbReference>
<feature type="transmembrane region" description="Helical" evidence="12">
    <location>
        <begin position="182"/>
        <end position="207"/>
    </location>
</feature>
<evidence type="ECO:0000256" key="2">
    <source>
        <dbReference type="ARBA" id="ARBA00004906"/>
    </source>
</evidence>
<dbReference type="GO" id="GO:0030968">
    <property type="term" value="P:endoplasmic reticulum unfolded protein response"/>
    <property type="evidence" value="ECO:0007669"/>
    <property type="project" value="TreeGrafter"/>
</dbReference>
<dbReference type="AlphaFoldDB" id="R7TZQ0"/>
<dbReference type="OMA" id="EPFCIWT"/>
<feature type="region of interest" description="Disordered" evidence="11">
    <location>
        <begin position="381"/>
        <end position="411"/>
    </location>
</feature>
<feature type="domain" description="CUE" evidence="14">
    <location>
        <begin position="459"/>
        <end position="501"/>
    </location>
</feature>
<evidence type="ECO:0000256" key="10">
    <source>
        <dbReference type="PROSITE-ProRule" id="PRU00175"/>
    </source>
</evidence>
<dbReference type="CDD" id="cd16455">
    <property type="entry name" value="RING-H2_AMFR"/>
    <property type="match status" value="1"/>
</dbReference>
<dbReference type="InterPro" id="IPR057992">
    <property type="entry name" value="TPR_SYVN1_N"/>
</dbReference>
<evidence type="ECO:0000256" key="6">
    <source>
        <dbReference type="ARBA" id="ARBA00022771"/>
    </source>
</evidence>
<dbReference type="HOGENOM" id="CLU_015061_0_1_1"/>